<evidence type="ECO:0000313" key="2">
    <source>
        <dbReference type="EMBL" id="TYO95651.1"/>
    </source>
</evidence>
<dbReference type="Pfam" id="PF18765">
    <property type="entry name" value="Polbeta"/>
    <property type="match status" value="1"/>
</dbReference>
<dbReference type="InterPro" id="IPR043519">
    <property type="entry name" value="NT_sf"/>
</dbReference>
<feature type="domain" description="Polymerase beta nucleotidyltransferase" evidence="1">
    <location>
        <begin position="24"/>
        <end position="114"/>
    </location>
</feature>
<dbReference type="Gene3D" id="3.30.460.10">
    <property type="entry name" value="Beta Polymerase, domain 2"/>
    <property type="match status" value="1"/>
</dbReference>
<keyword evidence="3" id="KW-1185">Reference proteome</keyword>
<evidence type="ECO:0000313" key="3">
    <source>
        <dbReference type="Proteomes" id="UP000323166"/>
    </source>
</evidence>
<dbReference type="EMBL" id="VNHM01000007">
    <property type="protein sequence ID" value="TYO95651.1"/>
    <property type="molecule type" value="Genomic_DNA"/>
</dbReference>
<comment type="caution">
    <text evidence="2">The sequence shown here is derived from an EMBL/GenBank/DDBJ whole genome shotgun (WGS) entry which is preliminary data.</text>
</comment>
<accession>A0A5S4ZSC8</accession>
<dbReference type="CDD" id="cd05403">
    <property type="entry name" value="NT_KNTase_like"/>
    <property type="match status" value="1"/>
</dbReference>
<dbReference type="Proteomes" id="UP000323166">
    <property type="component" value="Unassembled WGS sequence"/>
</dbReference>
<gene>
    <name evidence="2" type="ORF">LX24_01614</name>
</gene>
<sequence>MSEMSNKKKYLLTSLEKESVEKLLKSKLSQRAEILFAYLHGSFLLPTSCGDVDVAVYLDDKVMPQKQWEYEVELSLYLEDHAGIPVDVMVLNFAPIALRYHVTRGKILFSRDEKTRFDFLEKTWREYFDYQPMIKSFFNDLI</sequence>
<proteinExistence type="predicted"/>
<evidence type="ECO:0000259" key="1">
    <source>
        <dbReference type="Pfam" id="PF18765"/>
    </source>
</evidence>
<name>A0A5S4ZSC8_9FIRM</name>
<dbReference type="PANTHER" id="PTHR43852:SF3">
    <property type="entry name" value="NUCLEOTIDYLTRANSFERASE"/>
    <property type="match status" value="1"/>
</dbReference>
<protein>
    <recommendedName>
        <fullName evidence="1">Polymerase beta nucleotidyltransferase domain-containing protein</fullName>
    </recommendedName>
</protein>
<organism evidence="2 3">
    <name type="scientific">Desulfallas thermosapovorans DSM 6562</name>
    <dbReference type="NCBI Taxonomy" id="1121431"/>
    <lineage>
        <taxon>Bacteria</taxon>
        <taxon>Bacillati</taxon>
        <taxon>Bacillota</taxon>
        <taxon>Clostridia</taxon>
        <taxon>Eubacteriales</taxon>
        <taxon>Desulfallaceae</taxon>
        <taxon>Desulfallas</taxon>
    </lineage>
</organism>
<dbReference type="PANTHER" id="PTHR43852">
    <property type="entry name" value="NUCLEOTIDYLTRANSFERASE"/>
    <property type="match status" value="1"/>
</dbReference>
<dbReference type="AlphaFoldDB" id="A0A5S4ZSC8"/>
<dbReference type="InterPro" id="IPR041633">
    <property type="entry name" value="Polbeta"/>
</dbReference>
<dbReference type="SUPFAM" id="SSF81301">
    <property type="entry name" value="Nucleotidyltransferase"/>
    <property type="match status" value="1"/>
</dbReference>
<dbReference type="InterPro" id="IPR052930">
    <property type="entry name" value="TA_antitoxin_MntA"/>
</dbReference>
<reference evidence="2 3" key="1">
    <citation type="submission" date="2019-07" db="EMBL/GenBank/DDBJ databases">
        <title>Genomic Encyclopedia of Type Strains, Phase I: the one thousand microbial genomes (KMG-I) project.</title>
        <authorList>
            <person name="Kyrpides N."/>
        </authorList>
    </citation>
    <scope>NUCLEOTIDE SEQUENCE [LARGE SCALE GENOMIC DNA]</scope>
    <source>
        <strain evidence="2 3">DSM 6562</strain>
    </source>
</reference>